<evidence type="ECO:0000313" key="1">
    <source>
        <dbReference type="EMBL" id="EFG18524.1"/>
    </source>
</evidence>
<sequence length="39" mass="4563">MYFVFMSKGELNSPENTNFVEWDVFGRIQSAPTVEIIYC</sequence>
<comment type="caution">
    <text evidence="1">The sequence shown here is derived from an EMBL/GenBank/DDBJ whole genome shotgun (WGS) entry which is preliminary data.</text>
</comment>
<name>D4V6J5_PHOVU</name>
<reference evidence="1 2" key="1">
    <citation type="journal article" date="2011" name="J. Bacteriol.">
        <title>Draft genome sequence of Bacteroides vulgatus PC510, a strain isolated from human feces.</title>
        <authorList>
            <person name="Cuiv P.O."/>
            <person name="Klaassens E.S."/>
            <person name="Durkin A.S."/>
            <person name="Harkins D.M."/>
            <person name="Foster L."/>
            <person name="McCorrison J."/>
            <person name="Torralba M."/>
            <person name="Nelson K.E."/>
            <person name="Morrison M."/>
        </authorList>
    </citation>
    <scope>NUCLEOTIDE SEQUENCE [LARGE SCALE GENOMIC DNA]</scope>
    <source>
        <strain evidence="1 2">PC510</strain>
    </source>
</reference>
<protein>
    <submittedName>
        <fullName evidence="1">Uncharacterized protein</fullName>
    </submittedName>
</protein>
<dbReference type="EMBL" id="ADKO01000041">
    <property type="protein sequence ID" value="EFG18524.1"/>
    <property type="molecule type" value="Genomic_DNA"/>
</dbReference>
<evidence type="ECO:0000313" key="2">
    <source>
        <dbReference type="Proteomes" id="UP000004563"/>
    </source>
</evidence>
<dbReference type="AlphaFoldDB" id="D4V6J5"/>
<proteinExistence type="predicted"/>
<gene>
    <name evidence="1" type="ORF">CUU_3953</name>
</gene>
<organism evidence="1 2">
    <name type="scientific">Phocaeicola vulgatus PC510</name>
    <dbReference type="NCBI Taxonomy" id="702446"/>
    <lineage>
        <taxon>Bacteria</taxon>
        <taxon>Pseudomonadati</taxon>
        <taxon>Bacteroidota</taxon>
        <taxon>Bacteroidia</taxon>
        <taxon>Bacteroidales</taxon>
        <taxon>Bacteroidaceae</taxon>
        <taxon>Phocaeicola</taxon>
    </lineage>
</organism>
<dbReference type="Proteomes" id="UP000004563">
    <property type="component" value="Unassembled WGS sequence"/>
</dbReference>
<accession>D4V6J5</accession>